<keyword evidence="5" id="KW-1185">Reference proteome</keyword>
<dbReference type="Proteomes" id="UP000186890">
    <property type="component" value="Unassembled WGS sequence"/>
</dbReference>
<evidence type="ECO:0000259" key="3">
    <source>
        <dbReference type="Pfam" id="PF02517"/>
    </source>
</evidence>
<evidence type="ECO:0000256" key="1">
    <source>
        <dbReference type="ARBA" id="ARBA00009067"/>
    </source>
</evidence>
<dbReference type="Pfam" id="PF02517">
    <property type="entry name" value="Rce1-like"/>
    <property type="match status" value="1"/>
</dbReference>
<dbReference type="AlphaFoldDB" id="A0A1Q8E8T6"/>
<evidence type="ECO:0000313" key="5">
    <source>
        <dbReference type="Proteomes" id="UP000186890"/>
    </source>
</evidence>
<gene>
    <name evidence="4" type="ORF">BU202_04205</name>
</gene>
<feature type="transmembrane region" description="Helical" evidence="2">
    <location>
        <begin position="123"/>
        <end position="150"/>
    </location>
</feature>
<feature type="transmembrane region" description="Helical" evidence="2">
    <location>
        <begin position="42"/>
        <end position="65"/>
    </location>
</feature>
<organism evidence="4 5">
    <name type="scientific">Streptococcus cuniculi</name>
    <dbReference type="NCBI Taxonomy" id="1432788"/>
    <lineage>
        <taxon>Bacteria</taxon>
        <taxon>Bacillati</taxon>
        <taxon>Bacillota</taxon>
        <taxon>Bacilli</taxon>
        <taxon>Lactobacillales</taxon>
        <taxon>Streptococcaceae</taxon>
        <taxon>Streptococcus</taxon>
    </lineage>
</organism>
<dbReference type="GO" id="GO:0080120">
    <property type="term" value="P:CAAX-box protein maturation"/>
    <property type="evidence" value="ECO:0007669"/>
    <property type="project" value="UniProtKB-ARBA"/>
</dbReference>
<evidence type="ECO:0000313" key="4">
    <source>
        <dbReference type="EMBL" id="OLF48202.1"/>
    </source>
</evidence>
<comment type="caution">
    <text evidence="4">The sequence shown here is derived from an EMBL/GenBank/DDBJ whole genome shotgun (WGS) entry which is preliminary data.</text>
</comment>
<reference evidence="5" key="1">
    <citation type="submission" date="2016-12" db="EMBL/GenBank/DDBJ databases">
        <authorList>
            <person name="Gulvik C.A."/>
        </authorList>
    </citation>
    <scope>NUCLEOTIDE SEQUENCE [LARGE SCALE GENOMIC DNA]</scope>
    <source>
        <strain evidence="5">NED12-00049-6B</strain>
    </source>
</reference>
<feature type="transmembrane region" description="Helical" evidence="2">
    <location>
        <begin position="86"/>
        <end position="103"/>
    </location>
</feature>
<dbReference type="PANTHER" id="PTHR36435:SF1">
    <property type="entry name" value="CAAX AMINO TERMINAL PROTEASE FAMILY PROTEIN"/>
    <property type="match status" value="1"/>
</dbReference>
<keyword evidence="2" id="KW-1133">Transmembrane helix</keyword>
<feature type="transmembrane region" description="Helical" evidence="2">
    <location>
        <begin position="159"/>
        <end position="176"/>
    </location>
</feature>
<protein>
    <recommendedName>
        <fullName evidence="3">CAAX prenyl protease 2/Lysostaphin resistance protein A-like domain-containing protein</fullName>
    </recommendedName>
</protein>
<keyword evidence="2" id="KW-0812">Transmembrane</keyword>
<sequence>MKKLVANIGLWLAGMLGYLLGGGFLAAGSQLSARPDIPAEILPTMITVFGIFGLLYLTALSYLHWNRVYDKTKIQIELPKPWMTNILFPLGLFALLIVVQMLLPIPPSNNQEIVVQNVLAQPFFSFCAVVIFAPIMEELLFRGLFAGYFFPNLTKKPSLILYFLLTSTLFSLAHGPRTVPHFLIYFTMGASLCWLYLAKRDLRYSVGLHAANNLLSFVTIFL</sequence>
<dbReference type="PANTHER" id="PTHR36435">
    <property type="entry name" value="SLR1288 PROTEIN"/>
    <property type="match status" value="1"/>
</dbReference>
<dbReference type="EMBL" id="MSJM01000003">
    <property type="protein sequence ID" value="OLF48202.1"/>
    <property type="molecule type" value="Genomic_DNA"/>
</dbReference>
<accession>A0A1Q8E8T6</accession>
<dbReference type="GO" id="GO:0004175">
    <property type="term" value="F:endopeptidase activity"/>
    <property type="evidence" value="ECO:0007669"/>
    <property type="project" value="UniProtKB-ARBA"/>
</dbReference>
<dbReference type="RefSeq" id="WP_075104552.1">
    <property type="nucleotide sequence ID" value="NZ_MSJM01000003.1"/>
</dbReference>
<proteinExistence type="inferred from homology"/>
<feature type="transmembrane region" description="Helical" evidence="2">
    <location>
        <begin position="182"/>
        <end position="198"/>
    </location>
</feature>
<dbReference type="OrthoDB" id="8607342at2"/>
<name>A0A1Q8E8T6_9STRE</name>
<feature type="domain" description="CAAX prenyl protease 2/Lysostaphin resistance protein A-like" evidence="3">
    <location>
        <begin position="122"/>
        <end position="215"/>
    </location>
</feature>
<dbReference type="InterPro" id="IPR052710">
    <property type="entry name" value="CAAX_protease"/>
</dbReference>
<evidence type="ECO:0000256" key="2">
    <source>
        <dbReference type="SAM" id="Phobius"/>
    </source>
</evidence>
<keyword evidence="2" id="KW-0472">Membrane</keyword>
<comment type="similarity">
    <text evidence="1">Belongs to the UPF0177 family.</text>
</comment>
<dbReference type="InterPro" id="IPR003675">
    <property type="entry name" value="Rce1/LyrA-like_dom"/>
</dbReference>